<dbReference type="GO" id="GO:0005634">
    <property type="term" value="C:nucleus"/>
    <property type="evidence" value="ECO:0007669"/>
    <property type="project" value="TreeGrafter"/>
</dbReference>
<feature type="domain" description="C2H2-type" evidence="6">
    <location>
        <begin position="193"/>
        <end position="217"/>
    </location>
</feature>
<dbReference type="Proteomes" id="UP001278766">
    <property type="component" value="Unassembled WGS sequence"/>
</dbReference>
<dbReference type="InterPro" id="IPR013087">
    <property type="entry name" value="Znf_C2H2_type"/>
</dbReference>
<evidence type="ECO:0000256" key="4">
    <source>
        <dbReference type="ARBA" id="ARBA00022833"/>
    </source>
</evidence>
<keyword evidence="8" id="KW-1185">Reference proteome</keyword>
<comment type="caution">
    <text evidence="7">The sequence shown here is derived from an EMBL/GenBank/DDBJ whole genome shotgun (WGS) entry which is preliminary data.</text>
</comment>
<keyword evidence="3 5" id="KW-0863">Zinc-finger</keyword>
<evidence type="ECO:0000256" key="2">
    <source>
        <dbReference type="ARBA" id="ARBA00022737"/>
    </source>
</evidence>
<dbReference type="InterPro" id="IPR036236">
    <property type="entry name" value="Znf_C2H2_sf"/>
</dbReference>
<dbReference type="GeneID" id="87836215"/>
<keyword evidence="1" id="KW-0479">Metal-binding</keyword>
<proteinExistence type="predicted"/>
<dbReference type="GO" id="GO:0000977">
    <property type="term" value="F:RNA polymerase II transcription regulatory region sequence-specific DNA binding"/>
    <property type="evidence" value="ECO:0007669"/>
    <property type="project" value="TreeGrafter"/>
</dbReference>
<name>A0AAE0HA78_9PEZI</name>
<dbReference type="RefSeq" id="XP_062656322.1">
    <property type="nucleotide sequence ID" value="XM_062799267.1"/>
</dbReference>
<keyword evidence="2" id="KW-0677">Repeat</keyword>
<reference evidence="7" key="2">
    <citation type="submission" date="2023-06" db="EMBL/GenBank/DDBJ databases">
        <authorList>
            <consortium name="Lawrence Berkeley National Laboratory"/>
            <person name="Haridas S."/>
            <person name="Hensen N."/>
            <person name="Bonometti L."/>
            <person name="Westerberg I."/>
            <person name="Brannstrom I.O."/>
            <person name="Guillou S."/>
            <person name="Cros-Aarteil S."/>
            <person name="Calhoun S."/>
            <person name="Kuo A."/>
            <person name="Mondo S."/>
            <person name="Pangilinan J."/>
            <person name="Riley R."/>
            <person name="Labutti K."/>
            <person name="Andreopoulos B."/>
            <person name="Lipzen A."/>
            <person name="Chen C."/>
            <person name="Yanf M."/>
            <person name="Daum C."/>
            <person name="Ng V."/>
            <person name="Clum A."/>
            <person name="Steindorff A."/>
            <person name="Ohm R."/>
            <person name="Martin F."/>
            <person name="Silar P."/>
            <person name="Natvig D."/>
            <person name="Lalanne C."/>
            <person name="Gautier V."/>
            <person name="Ament-Velasquez S.L."/>
            <person name="Kruys A."/>
            <person name="Hutchinson M.I."/>
            <person name="Powell A.J."/>
            <person name="Barry K."/>
            <person name="Miller A.N."/>
            <person name="Grigoriev I.V."/>
            <person name="Debuchy R."/>
            <person name="Gladieux P."/>
            <person name="Thoren M.H."/>
            <person name="Johannesson H."/>
        </authorList>
    </citation>
    <scope>NUCLEOTIDE SEQUENCE</scope>
    <source>
        <strain evidence="7">CBS 168.71</strain>
    </source>
</reference>
<evidence type="ECO:0000256" key="3">
    <source>
        <dbReference type="ARBA" id="ARBA00022771"/>
    </source>
</evidence>
<organism evidence="7 8">
    <name type="scientific">Chaetomium fimeti</name>
    <dbReference type="NCBI Taxonomy" id="1854472"/>
    <lineage>
        <taxon>Eukaryota</taxon>
        <taxon>Fungi</taxon>
        <taxon>Dikarya</taxon>
        <taxon>Ascomycota</taxon>
        <taxon>Pezizomycotina</taxon>
        <taxon>Sordariomycetes</taxon>
        <taxon>Sordariomycetidae</taxon>
        <taxon>Sordariales</taxon>
        <taxon>Chaetomiaceae</taxon>
        <taxon>Chaetomium</taxon>
    </lineage>
</organism>
<evidence type="ECO:0000256" key="1">
    <source>
        <dbReference type="ARBA" id="ARBA00022723"/>
    </source>
</evidence>
<dbReference type="SMART" id="SM00355">
    <property type="entry name" value="ZnF_C2H2"/>
    <property type="match status" value="7"/>
</dbReference>
<dbReference type="AlphaFoldDB" id="A0AAE0HA78"/>
<reference evidence="7" key="1">
    <citation type="journal article" date="2023" name="Mol. Phylogenet. Evol.">
        <title>Genome-scale phylogeny and comparative genomics of the fungal order Sordariales.</title>
        <authorList>
            <person name="Hensen N."/>
            <person name="Bonometti L."/>
            <person name="Westerberg I."/>
            <person name="Brannstrom I.O."/>
            <person name="Guillou S."/>
            <person name="Cros-Aarteil S."/>
            <person name="Calhoun S."/>
            <person name="Haridas S."/>
            <person name="Kuo A."/>
            <person name="Mondo S."/>
            <person name="Pangilinan J."/>
            <person name="Riley R."/>
            <person name="LaButti K."/>
            <person name="Andreopoulos B."/>
            <person name="Lipzen A."/>
            <person name="Chen C."/>
            <person name="Yan M."/>
            <person name="Daum C."/>
            <person name="Ng V."/>
            <person name="Clum A."/>
            <person name="Steindorff A."/>
            <person name="Ohm R.A."/>
            <person name="Martin F."/>
            <person name="Silar P."/>
            <person name="Natvig D.O."/>
            <person name="Lalanne C."/>
            <person name="Gautier V."/>
            <person name="Ament-Velasquez S.L."/>
            <person name="Kruys A."/>
            <person name="Hutchinson M.I."/>
            <person name="Powell A.J."/>
            <person name="Barry K."/>
            <person name="Miller A.N."/>
            <person name="Grigoriev I.V."/>
            <person name="Debuchy R."/>
            <person name="Gladieux P."/>
            <person name="Hiltunen Thoren M."/>
            <person name="Johannesson H."/>
        </authorList>
    </citation>
    <scope>NUCLEOTIDE SEQUENCE</scope>
    <source>
        <strain evidence="7">CBS 168.71</strain>
    </source>
</reference>
<dbReference type="GO" id="GO:0000981">
    <property type="term" value="F:DNA-binding transcription factor activity, RNA polymerase II-specific"/>
    <property type="evidence" value="ECO:0007669"/>
    <property type="project" value="TreeGrafter"/>
</dbReference>
<evidence type="ECO:0000256" key="5">
    <source>
        <dbReference type="PROSITE-ProRule" id="PRU00042"/>
    </source>
</evidence>
<keyword evidence="4" id="KW-0862">Zinc</keyword>
<evidence type="ECO:0000313" key="7">
    <source>
        <dbReference type="EMBL" id="KAK3292808.1"/>
    </source>
</evidence>
<evidence type="ECO:0000259" key="6">
    <source>
        <dbReference type="PROSITE" id="PS50157"/>
    </source>
</evidence>
<protein>
    <recommendedName>
        <fullName evidence="6">C2H2-type domain-containing protein</fullName>
    </recommendedName>
</protein>
<dbReference type="PANTHER" id="PTHR24409:SF295">
    <property type="entry name" value="AZ2-RELATED"/>
    <property type="match status" value="1"/>
</dbReference>
<evidence type="ECO:0000313" key="8">
    <source>
        <dbReference type="Proteomes" id="UP001278766"/>
    </source>
</evidence>
<accession>A0AAE0HA78</accession>
<dbReference type="PROSITE" id="PS00028">
    <property type="entry name" value="ZINC_FINGER_C2H2_1"/>
    <property type="match status" value="4"/>
</dbReference>
<gene>
    <name evidence="7" type="ORF">B0H64DRAFT_201676</name>
</gene>
<dbReference type="PROSITE" id="PS50157">
    <property type="entry name" value="ZINC_FINGER_C2H2_2"/>
    <property type="match status" value="2"/>
</dbReference>
<feature type="domain" description="C2H2-type" evidence="6">
    <location>
        <begin position="92"/>
        <end position="121"/>
    </location>
</feature>
<dbReference type="Pfam" id="PF12874">
    <property type="entry name" value="zf-met"/>
    <property type="match status" value="1"/>
</dbReference>
<dbReference type="GO" id="GO:0008270">
    <property type="term" value="F:zinc ion binding"/>
    <property type="evidence" value="ECO:0007669"/>
    <property type="project" value="UniProtKB-KW"/>
</dbReference>
<dbReference type="PANTHER" id="PTHR24409">
    <property type="entry name" value="ZINC FINGER PROTEIN 142"/>
    <property type="match status" value="1"/>
</dbReference>
<dbReference type="Gene3D" id="3.30.160.60">
    <property type="entry name" value="Classic Zinc Finger"/>
    <property type="match status" value="3"/>
</dbReference>
<dbReference type="SUPFAM" id="SSF57667">
    <property type="entry name" value="beta-beta-alpha zinc fingers"/>
    <property type="match status" value="2"/>
</dbReference>
<dbReference type="EMBL" id="JAUEPN010000006">
    <property type="protein sequence ID" value="KAK3292808.1"/>
    <property type="molecule type" value="Genomic_DNA"/>
</dbReference>
<sequence>MYVCDDCIKSFSAWWSREQHCTATGHRPPKYECDTCDAYFGSEQARWQHMNAKCHFSSSSDGGSSSWEKCRLCNDAFYTDKECNDHMVNEHLYCRDCDRTFMNHNNLRQHLNSSTHRGSTIPCPFCAATYTTATGMTHHLESGACPRAPSLNRNELYELVRARDPRGIISRHSVHPETVTYTATAAAYNGYGYECFFCQREFGTLHGLNQHLNSPAHQEVLYHCPNTRCGSEFKALAAVINHLESESCGAMRFETVQRQIGDIVSGNRLLQF</sequence>